<feature type="region of interest" description="Disordered" evidence="1">
    <location>
        <begin position="129"/>
        <end position="159"/>
    </location>
</feature>
<dbReference type="EMBL" id="MG596800">
    <property type="protein sequence ID" value="AUM59759.1"/>
    <property type="molecule type" value="Genomic_DNA"/>
</dbReference>
<proteinExistence type="predicted"/>
<dbReference type="RefSeq" id="YP_009836223.1">
    <property type="nucleotide sequence ID" value="NC_048687.1"/>
</dbReference>
<accession>A0A2I6PI90</accession>
<sequence length="335" mass="36856">MARTSRNAKPKTNVKVDFTGVEASGNHPEGRFLFTVDGVPEIKTSENSGNDYINWKLKSDKGTVWHMTSLAPQALFNLRNTLESLGVEVEEAAMDLDLTEVDGLTCGGEVEFETYQGKKKSRLIDIFPESELEEAEEEEDSKPKGKGAKAKPEPEPADDELTAQDLLDADKDDLLEIAKDNEVEGITLKLKKDLDALRAHIAEALEIELEEAGAEGSDEPTFESVQEMSKEELVALAGENEIKLTLKQKKDLDGLRDFICEQLELEAAEEEKPKTGGSRRKTGGKELAVKSKVAFVDDGNEMEGVVKSINTKEKFAVVIVDGEEWEVELADLTVA</sequence>
<organism evidence="2 3">
    <name type="scientific">Pseudomonas phage PMBT14</name>
    <dbReference type="NCBI Taxonomy" id="2059855"/>
    <lineage>
        <taxon>Viruses</taxon>
        <taxon>Duplodnaviria</taxon>
        <taxon>Heunggongvirae</taxon>
        <taxon>Uroviricota</taxon>
        <taxon>Caudoviricetes</taxon>
        <taxon>Knuthellervirus</taxon>
        <taxon>Knuthellervirus PMBT14</taxon>
    </lineage>
</organism>
<dbReference type="KEGG" id="vg:55606462"/>
<protein>
    <submittedName>
        <fullName evidence="2">Uncharacterized protein</fullName>
    </submittedName>
</protein>
<feature type="compositionally biased region" description="Acidic residues" evidence="1">
    <location>
        <begin position="129"/>
        <end position="140"/>
    </location>
</feature>
<name>A0A2I6PI90_9CAUD</name>
<evidence type="ECO:0000313" key="3">
    <source>
        <dbReference type="Proteomes" id="UP000240618"/>
    </source>
</evidence>
<reference evidence="2 3" key="1">
    <citation type="journal article" date="2018" name="Arch. Virol.">
        <title>Genome sequence of the novel virulent bacteriophage PMBT14 with lytic activity against Pseudomonas fluorescens DSM 50090(R).</title>
        <authorList>
            <person name="Koberg S."/>
            <person name="Gieschler S."/>
            <person name="Brinks E."/>
            <person name="Wenning M."/>
            <person name="Neve H."/>
            <person name="Franz C.M."/>
        </authorList>
    </citation>
    <scope>NUCLEOTIDE SEQUENCE [LARGE SCALE GENOMIC DNA]</scope>
</reference>
<keyword evidence="3" id="KW-1185">Reference proteome</keyword>
<evidence type="ECO:0000313" key="2">
    <source>
        <dbReference type="EMBL" id="AUM59759.1"/>
    </source>
</evidence>
<dbReference type="Proteomes" id="UP000240618">
    <property type="component" value="Segment"/>
</dbReference>
<dbReference type="GeneID" id="55606462"/>
<evidence type="ECO:0000256" key="1">
    <source>
        <dbReference type="SAM" id="MobiDB-lite"/>
    </source>
</evidence>